<evidence type="ECO:0000256" key="4">
    <source>
        <dbReference type="ARBA" id="ARBA00022840"/>
    </source>
</evidence>
<feature type="domain" description="Protein kinase" evidence="5">
    <location>
        <begin position="287"/>
        <end position="516"/>
    </location>
</feature>
<reference evidence="6" key="1">
    <citation type="submission" date="2021-01" db="EMBL/GenBank/DDBJ databases">
        <authorList>
            <person name="Corre E."/>
            <person name="Pelletier E."/>
            <person name="Niang G."/>
            <person name="Scheremetjew M."/>
            <person name="Finn R."/>
            <person name="Kale V."/>
            <person name="Holt S."/>
            <person name="Cochrane G."/>
            <person name="Meng A."/>
            <person name="Brown T."/>
            <person name="Cohen L."/>
        </authorList>
    </citation>
    <scope>NUCLEOTIDE SEQUENCE</scope>
    <source>
        <strain evidence="6">CCMP3105</strain>
    </source>
</reference>
<keyword evidence="2" id="KW-0547">Nucleotide-binding</keyword>
<dbReference type="Gene3D" id="2.60.120.620">
    <property type="entry name" value="q2cbj1_9rhob like domain"/>
    <property type="match status" value="1"/>
</dbReference>
<dbReference type="SMART" id="SM00220">
    <property type="entry name" value="S_TKc"/>
    <property type="match status" value="1"/>
</dbReference>
<accession>A0A7S4UZR5</accession>
<dbReference type="AlphaFoldDB" id="A0A7S4UZR5"/>
<gene>
    <name evidence="6" type="ORF">AMON00008_LOCUS7826</name>
</gene>
<evidence type="ECO:0000256" key="3">
    <source>
        <dbReference type="ARBA" id="ARBA00022777"/>
    </source>
</evidence>
<keyword evidence="1" id="KW-0808">Transferase</keyword>
<dbReference type="PROSITE" id="PS00108">
    <property type="entry name" value="PROTEIN_KINASE_ST"/>
    <property type="match status" value="1"/>
</dbReference>
<dbReference type="GO" id="GO:0005524">
    <property type="term" value="F:ATP binding"/>
    <property type="evidence" value="ECO:0007669"/>
    <property type="project" value="UniProtKB-KW"/>
</dbReference>
<dbReference type="PROSITE" id="PS50011">
    <property type="entry name" value="PROTEIN_KINASE_DOM"/>
    <property type="match status" value="1"/>
</dbReference>
<dbReference type="InterPro" id="IPR011009">
    <property type="entry name" value="Kinase-like_dom_sf"/>
</dbReference>
<protein>
    <recommendedName>
        <fullName evidence="5">Protein kinase domain-containing protein</fullName>
    </recommendedName>
</protein>
<dbReference type="InterPro" id="IPR051681">
    <property type="entry name" value="Ser/Thr_Kinases-Pseudokinases"/>
</dbReference>
<dbReference type="SUPFAM" id="SSF51197">
    <property type="entry name" value="Clavaminate synthase-like"/>
    <property type="match status" value="1"/>
</dbReference>
<dbReference type="PANTHER" id="PTHR44329:SF288">
    <property type="entry name" value="MITOGEN-ACTIVATED PROTEIN KINASE KINASE KINASE 20"/>
    <property type="match status" value="1"/>
</dbReference>
<dbReference type="SUPFAM" id="SSF56112">
    <property type="entry name" value="Protein kinase-like (PK-like)"/>
    <property type="match status" value="1"/>
</dbReference>
<proteinExistence type="predicted"/>
<evidence type="ECO:0000256" key="2">
    <source>
        <dbReference type="ARBA" id="ARBA00022741"/>
    </source>
</evidence>
<dbReference type="EMBL" id="HBNR01012115">
    <property type="protein sequence ID" value="CAE4568207.1"/>
    <property type="molecule type" value="Transcribed_RNA"/>
</dbReference>
<dbReference type="InterPro" id="IPR000719">
    <property type="entry name" value="Prot_kinase_dom"/>
</dbReference>
<organism evidence="6">
    <name type="scientific">Alexandrium monilatum</name>
    <dbReference type="NCBI Taxonomy" id="311494"/>
    <lineage>
        <taxon>Eukaryota</taxon>
        <taxon>Sar</taxon>
        <taxon>Alveolata</taxon>
        <taxon>Dinophyceae</taxon>
        <taxon>Gonyaulacales</taxon>
        <taxon>Pyrocystaceae</taxon>
        <taxon>Alexandrium</taxon>
    </lineage>
</organism>
<dbReference type="Gene3D" id="1.10.510.10">
    <property type="entry name" value="Transferase(Phosphotransferase) domain 1"/>
    <property type="match status" value="1"/>
</dbReference>
<keyword evidence="4" id="KW-0067">ATP-binding</keyword>
<evidence type="ECO:0000313" key="6">
    <source>
        <dbReference type="EMBL" id="CAE4568207.1"/>
    </source>
</evidence>
<keyword evidence="3" id="KW-0418">Kinase</keyword>
<dbReference type="InterPro" id="IPR008271">
    <property type="entry name" value="Ser/Thr_kinase_AS"/>
</dbReference>
<dbReference type="GO" id="GO:0004674">
    <property type="term" value="F:protein serine/threonine kinase activity"/>
    <property type="evidence" value="ECO:0007669"/>
    <property type="project" value="TreeGrafter"/>
</dbReference>
<sequence>MAAAKAASPEAAKARRELKERYELRGFVSPLHALDGAELATTLAAFQRFESVHRRRICEWDSSREMNHAWMPWLRDLARHSGIVSAVREAFGRSDICLYATELLTIQPGQFPAPYSDWQTDAPAFNLMLKPVDRRHFVTAFLALTACDRRHGCLHVRPTAVGGRASDVDVPLELRPGEFSLHGPSTKHCLCSNNSAQALCLVVLRYIRASTVDLHGEEHGKEDVLLVSGTDEQGHFEEMPEFPAEGTQDGLDLRELMMEQRRDKALAGEVLKGREGLKRPLIDPSSYTVTELLMCGTFKSIHVAKWGAGKHCVVVKRVLNRKLLREVRKHFHEARILEKLSHPCILQLVGLVDGPDQLDMLLEYCPEGAMPGRLTHQARGTSVQLLCDLICALVYMHQEGFAHLDVKPNNVLVSSGRGKLCDFETTMHLPKSRRLFLCGIGTLGYRAPEVDRELECDATKADVWSLGRVGEFAEDSVRGIWSGMGSLTAANPELRPSTQMVLGMYRKLHGSCLLIT</sequence>
<evidence type="ECO:0000256" key="1">
    <source>
        <dbReference type="ARBA" id="ARBA00022679"/>
    </source>
</evidence>
<evidence type="ECO:0000259" key="5">
    <source>
        <dbReference type="PROSITE" id="PS50011"/>
    </source>
</evidence>
<dbReference type="Pfam" id="PF00069">
    <property type="entry name" value="Pkinase"/>
    <property type="match status" value="1"/>
</dbReference>
<dbReference type="CDD" id="cd00180">
    <property type="entry name" value="PKc"/>
    <property type="match status" value="1"/>
</dbReference>
<name>A0A7S4UZR5_9DINO</name>
<dbReference type="PANTHER" id="PTHR44329">
    <property type="entry name" value="SERINE/THREONINE-PROTEIN KINASE TNNI3K-RELATED"/>
    <property type="match status" value="1"/>
</dbReference>